<dbReference type="PANTHER" id="PTHR21568:SF0">
    <property type="entry name" value="TRNA PSEUDOURIDINE SYNTHASE PUS10"/>
    <property type="match status" value="1"/>
</dbReference>
<dbReference type="AlphaFoldDB" id="A0A835XEK8"/>
<dbReference type="InterPro" id="IPR039894">
    <property type="entry name" value="Pus10-like"/>
</dbReference>
<comment type="caution">
    <text evidence="2">The sequence shown here is derived from an EMBL/GenBank/DDBJ whole genome shotgun (WGS) entry which is preliminary data.</text>
</comment>
<proteinExistence type="predicted"/>
<feature type="region of interest" description="Disordered" evidence="1">
    <location>
        <begin position="119"/>
        <end position="158"/>
    </location>
</feature>
<gene>
    <name evidence="2" type="ORF">HYH03_018782</name>
</gene>
<dbReference type="GO" id="GO:0009982">
    <property type="term" value="F:pseudouridine synthase activity"/>
    <property type="evidence" value="ECO:0007669"/>
    <property type="project" value="TreeGrafter"/>
</dbReference>
<dbReference type="EMBL" id="JAEHOE010000237">
    <property type="protein sequence ID" value="KAG2482266.1"/>
    <property type="molecule type" value="Genomic_DNA"/>
</dbReference>
<keyword evidence="3" id="KW-1185">Reference proteome</keyword>
<sequence length="384" mass="36340">MADGGASGSQAAVLVTAVKKLAGRLKAPDAGPFLAATASLAADGVCCRCLLRLTGHSRFEDYALPSPSRAEDVVAALRAGDKGSAQAQPDSGPGGSPSSSCPVCFGLLPLLLDNTDTASAGKASASPANPAPADGNGAATDAAASSAAGGAPGAAAPAAAPDSAAAAPAGVSPSGPSGPSGRVDVAWLRLQLQGVAGAVGSRTGPATGHELLRGRPSAAAIAAAVWRQAESGPPDTLEIAAAAAAAAAAAVTEAAASASGADVPMAEASSGGAGSSGKGEAVADVLGEALPVRSFCLEVPAAPAACSIRDASAHAALAAAAEAGGGRCAGWRASEVVTVAAVLRRALPQVLSARLGLPSAGPQAAELVVSVAALDGGEGREVVK</sequence>
<evidence type="ECO:0000313" key="3">
    <source>
        <dbReference type="Proteomes" id="UP000612055"/>
    </source>
</evidence>
<name>A0A835XEK8_9CHLO</name>
<organism evidence="2 3">
    <name type="scientific">Edaphochlamys debaryana</name>
    <dbReference type="NCBI Taxonomy" id="47281"/>
    <lineage>
        <taxon>Eukaryota</taxon>
        <taxon>Viridiplantae</taxon>
        <taxon>Chlorophyta</taxon>
        <taxon>core chlorophytes</taxon>
        <taxon>Chlorophyceae</taxon>
        <taxon>CS clade</taxon>
        <taxon>Chlamydomonadales</taxon>
        <taxon>Chlamydomonadales incertae sedis</taxon>
        <taxon>Edaphochlamys</taxon>
    </lineage>
</organism>
<reference evidence="2" key="1">
    <citation type="journal article" date="2020" name="bioRxiv">
        <title>Comparative genomics of Chlamydomonas.</title>
        <authorList>
            <person name="Craig R.J."/>
            <person name="Hasan A.R."/>
            <person name="Ness R.W."/>
            <person name="Keightley P.D."/>
        </authorList>
    </citation>
    <scope>NUCLEOTIDE SEQUENCE</scope>
    <source>
        <strain evidence="2">CCAP 11/70</strain>
    </source>
</reference>
<dbReference type="OrthoDB" id="271937at2759"/>
<dbReference type="GO" id="GO:0031119">
    <property type="term" value="P:tRNA pseudouridine synthesis"/>
    <property type="evidence" value="ECO:0007669"/>
    <property type="project" value="TreeGrafter"/>
</dbReference>
<accession>A0A835XEK8</accession>
<dbReference type="Proteomes" id="UP000612055">
    <property type="component" value="Unassembled WGS sequence"/>
</dbReference>
<evidence type="ECO:0000256" key="1">
    <source>
        <dbReference type="SAM" id="MobiDB-lite"/>
    </source>
</evidence>
<dbReference type="PANTHER" id="PTHR21568">
    <property type="entry name" value="TRNA PSEUDOURIDINE SYNTHASE PUS10"/>
    <property type="match status" value="1"/>
</dbReference>
<evidence type="ECO:0000313" key="2">
    <source>
        <dbReference type="EMBL" id="KAG2482266.1"/>
    </source>
</evidence>
<protein>
    <submittedName>
        <fullName evidence="2">Uncharacterized protein</fullName>
    </submittedName>
</protein>
<feature type="non-terminal residue" evidence="2">
    <location>
        <position position="1"/>
    </location>
</feature>